<evidence type="ECO:0000313" key="1">
    <source>
        <dbReference type="EMBL" id="KIK27125.1"/>
    </source>
</evidence>
<dbReference type="HOGENOM" id="CLU_2498694_0_0_1"/>
<dbReference type="AlphaFoldDB" id="A0A0C9YPZ7"/>
<keyword evidence="2" id="KW-1185">Reference proteome</keyword>
<reference evidence="1 2" key="1">
    <citation type="submission" date="2014-04" db="EMBL/GenBank/DDBJ databases">
        <authorList>
            <consortium name="DOE Joint Genome Institute"/>
            <person name="Kuo A."/>
            <person name="Kohler A."/>
            <person name="Costa M.D."/>
            <person name="Nagy L.G."/>
            <person name="Floudas D."/>
            <person name="Copeland A."/>
            <person name="Barry K.W."/>
            <person name="Cichocki N."/>
            <person name="Veneault-Fourrey C."/>
            <person name="LaButti K."/>
            <person name="Lindquist E.A."/>
            <person name="Lipzen A."/>
            <person name="Lundell T."/>
            <person name="Morin E."/>
            <person name="Murat C."/>
            <person name="Sun H."/>
            <person name="Tunlid A."/>
            <person name="Henrissat B."/>
            <person name="Grigoriev I.V."/>
            <person name="Hibbett D.S."/>
            <person name="Martin F."/>
            <person name="Nordberg H.P."/>
            <person name="Cantor M.N."/>
            <person name="Hua S.X."/>
        </authorList>
    </citation>
    <scope>NUCLEOTIDE SEQUENCE [LARGE SCALE GENOMIC DNA]</scope>
    <source>
        <strain evidence="1 2">441</strain>
    </source>
</reference>
<evidence type="ECO:0000313" key="2">
    <source>
        <dbReference type="Proteomes" id="UP000054018"/>
    </source>
</evidence>
<protein>
    <submittedName>
        <fullName evidence="1">Uncharacterized protein</fullName>
    </submittedName>
</protein>
<dbReference type="EMBL" id="KN833697">
    <property type="protein sequence ID" value="KIK27125.1"/>
    <property type="molecule type" value="Genomic_DNA"/>
</dbReference>
<dbReference type="Proteomes" id="UP000054018">
    <property type="component" value="Unassembled WGS sequence"/>
</dbReference>
<sequence>MQVAHKFVVDRVDTTRCPNIDVEKVREICQVQDSIQTSYDIGTQVGIAGKVDYESIVDFPGEDGTPLHLRVRRLQTLQLRTKIRYR</sequence>
<name>A0A0C9YPZ7_9AGAM</name>
<accession>A0A0C9YPZ7</accession>
<reference evidence="2" key="2">
    <citation type="submission" date="2015-01" db="EMBL/GenBank/DDBJ databases">
        <title>Evolutionary Origins and Diversification of the Mycorrhizal Mutualists.</title>
        <authorList>
            <consortium name="DOE Joint Genome Institute"/>
            <consortium name="Mycorrhizal Genomics Consortium"/>
            <person name="Kohler A."/>
            <person name="Kuo A."/>
            <person name="Nagy L.G."/>
            <person name="Floudas D."/>
            <person name="Copeland A."/>
            <person name="Barry K.W."/>
            <person name="Cichocki N."/>
            <person name="Veneault-Fourrey C."/>
            <person name="LaButti K."/>
            <person name="Lindquist E.A."/>
            <person name="Lipzen A."/>
            <person name="Lundell T."/>
            <person name="Morin E."/>
            <person name="Murat C."/>
            <person name="Riley R."/>
            <person name="Ohm R."/>
            <person name="Sun H."/>
            <person name="Tunlid A."/>
            <person name="Henrissat B."/>
            <person name="Grigoriev I.V."/>
            <person name="Hibbett D.S."/>
            <person name="Martin F."/>
        </authorList>
    </citation>
    <scope>NUCLEOTIDE SEQUENCE [LARGE SCALE GENOMIC DNA]</scope>
    <source>
        <strain evidence="2">441</strain>
    </source>
</reference>
<proteinExistence type="predicted"/>
<organism evidence="1 2">
    <name type="scientific">Pisolithus microcarpus 441</name>
    <dbReference type="NCBI Taxonomy" id="765257"/>
    <lineage>
        <taxon>Eukaryota</taxon>
        <taxon>Fungi</taxon>
        <taxon>Dikarya</taxon>
        <taxon>Basidiomycota</taxon>
        <taxon>Agaricomycotina</taxon>
        <taxon>Agaricomycetes</taxon>
        <taxon>Agaricomycetidae</taxon>
        <taxon>Boletales</taxon>
        <taxon>Sclerodermatineae</taxon>
        <taxon>Pisolithaceae</taxon>
        <taxon>Pisolithus</taxon>
    </lineage>
</organism>
<gene>
    <name evidence="1" type="ORF">PISMIDRAFT_674969</name>
</gene>